<feature type="domain" description="CobQ/CobB/MinD/ParA nucleotide binding" evidence="1">
    <location>
        <begin position="4"/>
        <end position="171"/>
    </location>
</feature>
<proteinExistence type="predicted"/>
<name>A0AAE3H3N5_9BACT</name>
<accession>A0AAE3H3N5</accession>
<dbReference type="InterPro" id="IPR002586">
    <property type="entry name" value="CobQ/CobB/MinD/ParA_Nub-bd_dom"/>
</dbReference>
<dbReference type="Gene3D" id="3.40.50.300">
    <property type="entry name" value="P-loop containing nucleotide triphosphate hydrolases"/>
    <property type="match status" value="1"/>
</dbReference>
<dbReference type="Pfam" id="PF01656">
    <property type="entry name" value="CbiA"/>
    <property type="match status" value="1"/>
</dbReference>
<dbReference type="AlphaFoldDB" id="A0AAE3H3N5"/>
<dbReference type="EMBL" id="RJUF01000008">
    <property type="protein sequence ID" value="MCP9762315.1"/>
    <property type="molecule type" value="Genomic_DNA"/>
</dbReference>
<gene>
    <name evidence="2" type="ORF">EGI31_05065</name>
</gene>
<evidence type="ECO:0000259" key="1">
    <source>
        <dbReference type="Pfam" id="PF01656"/>
    </source>
</evidence>
<keyword evidence="3" id="KW-1185">Reference proteome</keyword>
<sequence>MKIITVAHQMGGVVKTTLTLNLAASLKNGGLKVALLDIDLQGSLAGISDELEDIAFIQPDELSNIGTLPYDVLIIDTPPYLINSLNDLFAISDYVLIPSKVGFFDVMAIRATLAIIREAQKSRPDLKYGVVLNMLKSCTSITDDIRYILESYEAYVLKTVILERVSYTRSSITNGVFSTEDVKAHHEIIARTNEILDELNAQERQLQKHNITPINLKGLQIRLKLKKQKYLCKRLFQ</sequence>
<protein>
    <submittedName>
        <fullName evidence="2">ParA family protein</fullName>
    </submittedName>
</protein>
<dbReference type="Proteomes" id="UP001204144">
    <property type="component" value="Unassembled WGS sequence"/>
</dbReference>
<reference evidence="2 3" key="1">
    <citation type="submission" date="2018-11" db="EMBL/GenBank/DDBJ databases">
        <title>Novel bacteria species description.</title>
        <authorList>
            <person name="Han J.-H."/>
        </authorList>
    </citation>
    <scope>NUCLEOTIDE SEQUENCE [LARGE SCALE GENOMIC DNA]</scope>
    <source>
        <strain evidence="2 3">KCTC23259</strain>
    </source>
</reference>
<dbReference type="PANTHER" id="PTHR13696">
    <property type="entry name" value="P-LOOP CONTAINING NUCLEOSIDE TRIPHOSPHATE HYDROLASE"/>
    <property type="match status" value="1"/>
</dbReference>
<evidence type="ECO:0000313" key="3">
    <source>
        <dbReference type="Proteomes" id="UP001204144"/>
    </source>
</evidence>
<dbReference type="CDD" id="cd02042">
    <property type="entry name" value="ParAB_family"/>
    <property type="match status" value="1"/>
</dbReference>
<dbReference type="PIRSF" id="PIRSF009320">
    <property type="entry name" value="Nuc_binding_HP_1000"/>
    <property type="match status" value="1"/>
</dbReference>
<dbReference type="InterPro" id="IPR050678">
    <property type="entry name" value="DNA_Partitioning_ATPase"/>
</dbReference>
<comment type="caution">
    <text evidence="2">The sequence shown here is derived from an EMBL/GenBank/DDBJ whole genome shotgun (WGS) entry which is preliminary data.</text>
</comment>
<organism evidence="2 3">
    <name type="scientific">Lacihabitans soyangensis</name>
    <dbReference type="NCBI Taxonomy" id="869394"/>
    <lineage>
        <taxon>Bacteria</taxon>
        <taxon>Pseudomonadati</taxon>
        <taxon>Bacteroidota</taxon>
        <taxon>Cytophagia</taxon>
        <taxon>Cytophagales</taxon>
        <taxon>Leadbetterellaceae</taxon>
        <taxon>Lacihabitans</taxon>
    </lineage>
</organism>
<dbReference type="PANTHER" id="PTHR13696:SF96">
    <property type="entry name" value="COBQ_COBB_MIND_PARA NUCLEOTIDE BINDING DOMAIN-CONTAINING PROTEIN"/>
    <property type="match status" value="1"/>
</dbReference>
<evidence type="ECO:0000313" key="2">
    <source>
        <dbReference type="EMBL" id="MCP9762315.1"/>
    </source>
</evidence>
<dbReference type="SUPFAM" id="SSF52540">
    <property type="entry name" value="P-loop containing nucleoside triphosphate hydrolases"/>
    <property type="match status" value="1"/>
</dbReference>
<dbReference type="RefSeq" id="WP_255036076.1">
    <property type="nucleotide sequence ID" value="NZ_RJUF01000008.1"/>
</dbReference>
<dbReference type="InterPro" id="IPR027417">
    <property type="entry name" value="P-loop_NTPase"/>
</dbReference>